<evidence type="ECO:0000313" key="3">
    <source>
        <dbReference type="Proteomes" id="UP000307440"/>
    </source>
</evidence>
<evidence type="ECO:0000313" key="2">
    <source>
        <dbReference type="EMBL" id="TFK17305.1"/>
    </source>
</evidence>
<proteinExistence type="predicted"/>
<sequence length="100" mass="10893">MGNVIFEGGEVFQNGDVVAFLAGAEHDLDRKSLERQLKNLGLYRDHMLSADEPDNDVAKSRDSASSVLHALDLDGDNNPESDGLEPDDNNPAQFKDSIHA</sequence>
<gene>
    <name evidence="2" type="ORF">FA15DRAFT_710943</name>
</gene>
<organism evidence="2 3">
    <name type="scientific">Coprinopsis marcescibilis</name>
    <name type="common">Agaric fungus</name>
    <name type="synonym">Psathyrella marcescibilis</name>
    <dbReference type="NCBI Taxonomy" id="230819"/>
    <lineage>
        <taxon>Eukaryota</taxon>
        <taxon>Fungi</taxon>
        <taxon>Dikarya</taxon>
        <taxon>Basidiomycota</taxon>
        <taxon>Agaricomycotina</taxon>
        <taxon>Agaricomycetes</taxon>
        <taxon>Agaricomycetidae</taxon>
        <taxon>Agaricales</taxon>
        <taxon>Agaricineae</taxon>
        <taxon>Psathyrellaceae</taxon>
        <taxon>Coprinopsis</taxon>
    </lineage>
</organism>
<dbReference type="EMBL" id="ML210533">
    <property type="protein sequence ID" value="TFK17305.1"/>
    <property type="molecule type" value="Genomic_DNA"/>
</dbReference>
<dbReference type="Proteomes" id="UP000307440">
    <property type="component" value="Unassembled WGS sequence"/>
</dbReference>
<protein>
    <submittedName>
        <fullName evidence="2">Uncharacterized protein</fullName>
    </submittedName>
</protein>
<name>A0A5C3KB40_COPMA</name>
<accession>A0A5C3KB40</accession>
<evidence type="ECO:0000256" key="1">
    <source>
        <dbReference type="SAM" id="MobiDB-lite"/>
    </source>
</evidence>
<dbReference type="AlphaFoldDB" id="A0A5C3KB40"/>
<reference evidence="2 3" key="1">
    <citation type="journal article" date="2019" name="Nat. Ecol. Evol.">
        <title>Megaphylogeny resolves global patterns of mushroom evolution.</title>
        <authorList>
            <person name="Varga T."/>
            <person name="Krizsan K."/>
            <person name="Foldi C."/>
            <person name="Dima B."/>
            <person name="Sanchez-Garcia M."/>
            <person name="Sanchez-Ramirez S."/>
            <person name="Szollosi G.J."/>
            <person name="Szarkandi J.G."/>
            <person name="Papp V."/>
            <person name="Albert L."/>
            <person name="Andreopoulos W."/>
            <person name="Angelini C."/>
            <person name="Antonin V."/>
            <person name="Barry K.W."/>
            <person name="Bougher N.L."/>
            <person name="Buchanan P."/>
            <person name="Buyck B."/>
            <person name="Bense V."/>
            <person name="Catcheside P."/>
            <person name="Chovatia M."/>
            <person name="Cooper J."/>
            <person name="Damon W."/>
            <person name="Desjardin D."/>
            <person name="Finy P."/>
            <person name="Geml J."/>
            <person name="Haridas S."/>
            <person name="Hughes K."/>
            <person name="Justo A."/>
            <person name="Karasinski D."/>
            <person name="Kautmanova I."/>
            <person name="Kiss B."/>
            <person name="Kocsube S."/>
            <person name="Kotiranta H."/>
            <person name="LaButti K.M."/>
            <person name="Lechner B.E."/>
            <person name="Liimatainen K."/>
            <person name="Lipzen A."/>
            <person name="Lukacs Z."/>
            <person name="Mihaltcheva S."/>
            <person name="Morgado L.N."/>
            <person name="Niskanen T."/>
            <person name="Noordeloos M.E."/>
            <person name="Ohm R.A."/>
            <person name="Ortiz-Santana B."/>
            <person name="Ovrebo C."/>
            <person name="Racz N."/>
            <person name="Riley R."/>
            <person name="Savchenko A."/>
            <person name="Shiryaev A."/>
            <person name="Soop K."/>
            <person name="Spirin V."/>
            <person name="Szebenyi C."/>
            <person name="Tomsovsky M."/>
            <person name="Tulloss R.E."/>
            <person name="Uehling J."/>
            <person name="Grigoriev I.V."/>
            <person name="Vagvolgyi C."/>
            <person name="Papp T."/>
            <person name="Martin F.M."/>
            <person name="Miettinen O."/>
            <person name="Hibbett D.S."/>
            <person name="Nagy L.G."/>
        </authorList>
    </citation>
    <scope>NUCLEOTIDE SEQUENCE [LARGE SCALE GENOMIC DNA]</scope>
    <source>
        <strain evidence="2 3">CBS 121175</strain>
    </source>
</reference>
<feature type="region of interest" description="Disordered" evidence="1">
    <location>
        <begin position="50"/>
        <end position="100"/>
    </location>
</feature>
<keyword evidence="3" id="KW-1185">Reference proteome</keyword>
<feature type="compositionally biased region" description="Acidic residues" evidence="1">
    <location>
        <begin position="73"/>
        <end position="88"/>
    </location>
</feature>